<dbReference type="PROSITE" id="PS50883">
    <property type="entry name" value="EAL"/>
    <property type="match status" value="1"/>
</dbReference>
<keyword evidence="1" id="KW-1133">Transmembrane helix</keyword>
<gene>
    <name evidence="4" type="ORF">ACFPJ6_08215</name>
</gene>
<dbReference type="Pfam" id="PF00990">
    <property type="entry name" value="GGDEF"/>
    <property type="match status" value="1"/>
</dbReference>
<dbReference type="EMBL" id="JBHSLD010000007">
    <property type="protein sequence ID" value="MFC5380772.1"/>
    <property type="molecule type" value="Genomic_DNA"/>
</dbReference>
<name>A0ABW0GLN1_9MICO</name>
<comment type="caution">
    <text evidence="4">The sequence shown here is derived from an EMBL/GenBank/DDBJ whole genome shotgun (WGS) entry which is preliminary data.</text>
</comment>
<accession>A0ABW0GLN1</accession>
<dbReference type="InterPro" id="IPR001633">
    <property type="entry name" value="EAL_dom"/>
</dbReference>
<keyword evidence="5" id="KW-1185">Reference proteome</keyword>
<reference evidence="5" key="1">
    <citation type="journal article" date="2019" name="Int. J. Syst. Evol. Microbiol.">
        <title>The Global Catalogue of Microorganisms (GCM) 10K type strain sequencing project: providing services to taxonomists for standard genome sequencing and annotation.</title>
        <authorList>
            <consortium name="The Broad Institute Genomics Platform"/>
            <consortium name="The Broad Institute Genome Sequencing Center for Infectious Disease"/>
            <person name="Wu L."/>
            <person name="Ma J."/>
        </authorList>
    </citation>
    <scope>NUCLEOTIDE SEQUENCE [LARGE SCALE GENOMIC DNA]</scope>
    <source>
        <strain evidence="5">CCUG 43114</strain>
    </source>
</reference>
<evidence type="ECO:0000259" key="3">
    <source>
        <dbReference type="PROSITE" id="PS50887"/>
    </source>
</evidence>
<dbReference type="InterPro" id="IPR052155">
    <property type="entry name" value="Biofilm_reg_signaling"/>
</dbReference>
<evidence type="ECO:0000259" key="2">
    <source>
        <dbReference type="PROSITE" id="PS50883"/>
    </source>
</evidence>
<feature type="domain" description="EAL" evidence="2">
    <location>
        <begin position="363"/>
        <end position="618"/>
    </location>
</feature>
<dbReference type="SMART" id="SM00267">
    <property type="entry name" value="GGDEF"/>
    <property type="match status" value="1"/>
</dbReference>
<dbReference type="Gene3D" id="3.30.70.270">
    <property type="match status" value="1"/>
</dbReference>
<dbReference type="Pfam" id="PF00563">
    <property type="entry name" value="EAL"/>
    <property type="match status" value="1"/>
</dbReference>
<dbReference type="RefSeq" id="WP_340267671.1">
    <property type="nucleotide sequence ID" value="NZ_JBBEOG010000002.1"/>
</dbReference>
<evidence type="ECO:0000313" key="5">
    <source>
        <dbReference type="Proteomes" id="UP001596122"/>
    </source>
</evidence>
<dbReference type="NCBIfam" id="TIGR00254">
    <property type="entry name" value="GGDEF"/>
    <property type="match status" value="1"/>
</dbReference>
<sequence length="633" mass="66725">MPPHASAPSGVSQREMGRALGWLYVAGATLAVLWSLLPHPGDAGDPVVLAMAACAAALGAALAAGAADRASERAIHCVLVVIQVVITVAFVAVGMAGGADNDIRLFYLWATPFAAFFFSPRGALRHSAWTVLCLTVALAGLPVDPGTKLRVWLTTVGALAAVGLLVGTAAARVRAALARLQHTAWHDGLSGLANRGLFARRLEEALTARDRDGGSVHVLLVDLDRFKHVNDTYGHHAGDAVVVAVSGRLAERFRRTVTVARMGGDEFALVARSPYGARPRTADPHLTAVLARLADVWREPVVLPGGDVLRLSATVGVASASGPGADAGTLLRDADVALYRAKQDARGSVRMFDADLRVAVERRVSVDRELAGAMERGELDVVYQPVVDLGDGRTRHAEALVRWTSPVLGAVSPAEFVPIAEDNGLVVAIGRFVLDRAMADLARWRAAGVVDDDFGVAVNVSARQLEPCFVDTVTGLLARHGLPADRVHLEVTESVLVEDTARADAVLTALRALGSRVALDDFGTGWSSLSYLQRFPLDTLKVDRSFVAELDGDRSRPGLVAAVVDLARSLGMDVVAEGVETPLQAQRLRAMGVRWGQGWLFARPLPEAALVAHLAAGPAAVVAVPVPPPRVAT</sequence>
<feature type="domain" description="GGDEF" evidence="3">
    <location>
        <begin position="214"/>
        <end position="354"/>
    </location>
</feature>
<dbReference type="CDD" id="cd01948">
    <property type="entry name" value="EAL"/>
    <property type="match status" value="1"/>
</dbReference>
<dbReference type="PROSITE" id="PS50887">
    <property type="entry name" value="GGDEF"/>
    <property type="match status" value="1"/>
</dbReference>
<feature type="transmembrane region" description="Helical" evidence="1">
    <location>
        <begin position="20"/>
        <end position="37"/>
    </location>
</feature>
<proteinExistence type="predicted"/>
<dbReference type="SMART" id="SM00052">
    <property type="entry name" value="EAL"/>
    <property type="match status" value="1"/>
</dbReference>
<feature type="transmembrane region" description="Helical" evidence="1">
    <location>
        <begin position="126"/>
        <end position="143"/>
    </location>
</feature>
<dbReference type="SUPFAM" id="SSF141868">
    <property type="entry name" value="EAL domain-like"/>
    <property type="match status" value="1"/>
</dbReference>
<keyword evidence="1" id="KW-0812">Transmembrane</keyword>
<dbReference type="InterPro" id="IPR043128">
    <property type="entry name" value="Rev_trsase/Diguanyl_cyclase"/>
</dbReference>
<feature type="transmembrane region" description="Helical" evidence="1">
    <location>
        <begin position="74"/>
        <end position="97"/>
    </location>
</feature>
<organism evidence="4 5">
    <name type="scientific">Aquipuribacter nitratireducens</name>
    <dbReference type="NCBI Taxonomy" id="650104"/>
    <lineage>
        <taxon>Bacteria</taxon>
        <taxon>Bacillati</taxon>
        <taxon>Actinomycetota</taxon>
        <taxon>Actinomycetes</taxon>
        <taxon>Micrococcales</taxon>
        <taxon>Intrasporangiaceae</taxon>
        <taxon>Aquipuribacter</taxon>
    </lineage>
</organism>
<evidence type="ECO:0000256" key="1">
    <source>
        <dbReference type="SAM" id="Phobius"/>
    </source>
</evidence>
<dbReference type="PANTHER" id="PTHR44757">
    <property type="entry name" value="DIGUANYLATE CYCLASE DGCP"/>
    <property type="match status" value="1"/>
</dbReference>
<evidence type="ECO:0000313" key="4">
    <source>
        <dbReference type="EMBL" id="MFC5380772.1"/>
    </source>
</evidence>
<dbReference type="PANTHER" id="PTHR44757:SF2">
    <property type="entry name" value="BIOFILM ARCHITECTURE MAINTENANCE PROTEIN MBAA"/>
    <property type="match status" value="1"/>
</dbReference>
<dbReference type="InterPro" id="IPR000160">
    <property type="entry name" value="GGDEF_dom"/>
</dbReference>
<protein>
    <submittedName>
        <fullName evidence="4">Bifunctional diguanylate cyclase/phosphodiesterase</fullName>
    </submittedName>
</protein>
<keyword evidence="1" id="KW-0472">Membrane</keyword>
<dbReference type="CDD" id="cd01949">
    <property type="entry name" value="GGDEF"/>
    <property type="match status" value="1"/>
</dbReference>
<feature type="transmembrane region" description="Helical" evidence="1">
    <location>
        <begin position="149"/>
        <end position="171"/>
    </location>
</feature>
<dbReference type="Gene3D" id="3.20.20.450">
    <property type="entry name" value="EAL domain"/>
    <property type="match status" value="1"/>
</dbReference>
<feature type="transmembrane region" description="Helical" evidence="1">
    <location>
        <begin position="49"/>
        <end position="67"/>
    </location>
</feature>
<dbReference type="InterPro" id="IPR035919">
    <property type="entry name" value="EAL_sf"/>
</dbReference>
<dbReference type="Proteomes" id="UP001596122">
    <property type="component" value="Unassembled WGS sequence"/>
</dbReference>
<dbReference type="SUPFAM" id="SSF55073">
    <property type="entry name" value="Nucleotide cyclase"/>
    <property type="match status" value="1"/>
</dbReference>
<dbReference type="InterPro" id="IPR029787">
    <property type="entry name" value="Nucleotide_cyclase"/>
</dbReference>